<keyword evidence="3" id="KW-1185">Reference proteome</keyword>
<keyword evidence="1" id="KW-0472">Membrane</keyword>
<reference evidence="2 3" key="1">
    <citation type="submission" date="2024-06" db="EMBL/GenBank/DDBJ databases">
        <title>The Natural Products Discovery Center: Release of the First 8490 Sequenced Strains for Exploring Actinobacteria Biosynthetic Diversity.</title>
        <authorList>
            <person name="Kalkreuter E."/>
            <person name="Kautsar S.A."/>
            <person name="Yang D."/>
            <person name="Bader C.D."/>
            <person name="Teijaro C.N."/>
            <person name="Fluegel L."/>
            <person name="Davis C.M."/>
            <person name="Simpson J.R."/>
            <person name="Lauterbach L."/>
            <person name="Steele A.D."/>
            <person name="Gui C."/>
            <person name="Meng S."/>
            <person name="Li G."/>
            <person name="Viehrig K."/>
            <person name="Ye F."/>
            <person name="Su P."/>
            <person name="Kiefer A.F."/>
            <person name="Nichols A."/>
            <person name="Cepeda A.J."/>
            <person name="Yan W."/>
            <person name="Fan B."/>
            <person name="Jiang Y."/>
            <person name="Adhikari A."/>
            <person name="Zheng C.-J."/>
            <person name="Schuster L."/>
            <person name="Cowan T.M."/>
            <person name="Smanski M.J."/>
            <person name="Chevrette M.G."/>
            <person name="De Carvalho L.P.S."/>
            <person name="Shen B."/>
        </authorList>
    </citation>
    <scope>NUCLEOTIDE SEQUENCE [LARGE SCALE GENOMIC DNA]</scope>
    <source>
        <strain evidence="2 3">NPDC050100</strain>
    </source>
</reference>
<keyword evidence="1" id="KW-0812">Transmembrane</keyword>
<feature type="transmembrane region" description="Helical" evidence="1">
    <location>
        <begin position="6"/>
        <end position="29"/>
    </location>
</feature>
<evidence type="ECO:0000256" key="1">
    <source>
        <dbReference type="SAM" id="Phobius"/>
    </source>
</evidence>
<evidence type="ECO:0000313" key="3">
    <source>
        <dbReference type="Proteomes" id="UP001551675"/>
    </source>
</evidence>
<sequence>MHSALQIAGFLIGVSMGLFLLITVLVLALGRPARSRSASDGVVWFGGPGKTEHGADTSILVLTGRPPHWLPSTDVHWRALARAAEPRAHTGGASAGW</sequence>
<dbReference type="EMBL" id="JBFALK010000022">
    <property type="protein sequence ID" value="MEV0973415.1"/>
    <property type="molecule type" value="Genomic_DNA"/>
</dbReference>
<organism evidence="2 3">
    <name type="scientific">Microtetraspora glauca</name>
    <dbReference type="NCBI Taxonomy" id="1996"/>
    <lineage>
        <taxon>Bacteria</taxon>
        <taxon>Bacillati</taxon>
        <taxon>Actinomycetota</taxon>
        <taxon>Actinomycetes</taxon>
        <taxon>Streptosporangiales</taxon>
        <taxon>Streptosporangiaceae</taxon>
        <taxon>Microtetraspora</taxon>
    </lineage>
</organism>
<proteinExistence type="predicted"/>
<evidence type="ECO:0008006" key="4">
    <source>
        <dbReference type="Google" id="ProtNLM"/>
    </source>
</evidence>
<evidence type="ECO:0000313" key="2">
    <source>
        <dbReference type="EMBL" id="MEV0973415.1"/>
    </source>
</evidence>
<keyword evidence="1" id="KW-1133">Transmembrane helix</keyword>
<name>A0ABV3GP77_MICGL</name>
<comment type="caution">
    <text evidence="2">The sequence shown here is derived from an EMBL/GenBank/DDBJ whole genome shotgun (WGS) entry which is preliminary data.</text>
</comment>
<protein>
    <recommendedName>
        <fullName evidence="4">DUF2550 family protein</fullName>
    </recommendedName>
</protein>
<dbReference type="Proteomes" id="UP001551675">
    <property type="component" value="Unassembled WGS sequence"/>
</dbReference>
<gene>
    <name evidence="2" type="ORF">AB0I59_32845</name>
</gene>
<dbReference type="RefSeq" id="WP_061260503.1">
    <property type="nucleotide sequence ID" value="NZ_JBFALK010000022.1"/>
</dbReference>
<accession>A0ABV3GP77</accession>